<dbReference type="PANTHER" id="PTHR10824">
    <property type="entry name" value="ACYL-COENZYME A THIOESTERASE-RELATED"/>
    <property type="match status" value="1"/>
</dbReference>
<evidence type="ECO:0000259" key="3">
    <source>
        <dbReference type="Pfam" id="PF04775"/>
    </source>
</evidence>
<dbReference type="GO" id="GO:0006637">
    <property type="term" value="P:acyl-CoA metabolic process"/>
    <property type="evidence" value="ECO:0007669"/>
    <property type="project" value="InterPro"/>
</dbReference>
<organism evidence="5 6">
    <name type="scientific">Inhella crocodyli</name>
    <dbReference type="NCBI Taxonomy" id="2499851"/>
    <lineage>
        <taxon>Bacteria</taxon>
        <taxon>Pseudomonadati</taxon>
        <taxon>Pseudomonadota</taxon>
        <taxon>Betaproteobacteria</taxon>
        <taxon>Burkholderiales</taxon>
        <taxon>Sphaerotilaceae</taxon>
        <taxon>Inhella</taxon>
    </lineage>
</organism>
<feature type="active site" description="Charge relay system" evidence="2">
    <location>
        <position position="309"/>
    </location>
</feature>
<evidence type="ECO:0008006" key="7">
    <source>
        <dbReference type="Google" id="ProtNLM"/>
    </source>
</evidence>
<dbReference type="InterPro" id="IPR014940">
    <property type="entry name" value="BAAT_C"/>
</dbReference>
<dbReference type="EMBL" id="SACM01000002">
    <property type="protein sequence ID" value="RVT86029.1"/>
    <property type="molecule type" value="Genomic_DNA"/>
</dbReference>
<dbReference type="GO" id="GO:0006631">
    <property type="term" value="P:fatty acid metabolic process"/>
    <property type="evidence" value="ECO:0007669"/>
    <property type="project" value="TreeGrafter"/>
</dbReference>
<dbReference type="GO" id="GO:0047617">
    <property type="term" value="F:fatty acyl-CoA hydrolase activity"/>
    <property type="evidence" value="ECO:0007669"/>
    <property type="project" value="TreeGrafter"/>
</dbReference>
<evidence type="ECO:0000259" key="4">
    <source>
        <dbReference type="Pfam" id="PF08840"/>
    </source>
</evidence>
<accession>A0A437LKT3</accession>
<dbReference type="InterPro" id="IPR042490">
    <property type="entry name" value="Thio_Ohase/BAAT_N"/>
</dbReference>
<dbReference type="InterPro" id="IPR016662">
    <property type="entry name" value="Acyl-CoA_thioEstase_long-chain"/>
</dbReference>
<proteinExistence type="inferred from homology"/>
<dbReference type="Gene3D" id="2.60.40.2240">
    <property type="entry name" value="Acyl-CoA thioester hydrolase/BAAT N-terminal domain"/>
    <property type="match status" value="1"/>
</dbReference>
<feature type="active site" description="Charge relay system" evidence="2">
    <location>
        <position position="422"/>
    </location>
</feature>
<name>A0A437LKT3_9BURK</name>
<dbReference type="InterPro" id="IPR006862">
    <property type="entry name" value="Thio_Ohase/aa_AcTrfase"/>
</dbReference>
<evidence type="ECO:0000313" key="6">
    <source>
        <dbReference type="Proteomes" id="UP000288587"/>
    </source>
</evidence>
<feature type="active site" description="Charge relay system" evidence="2">
    <location>
        <position position="455"/>
    </location>
</feature>
<evidence type="ECO:0000256" key="1">
    <source>
        <dbReference type="ARBA" id="ARBA00006538"/>
    </source>
</evidence>
<dbReference type="Gene3D" id="3.40.50.1820">
    <property type="entry name" value="alpha/beta hydrolase"/>
    <property type="match status" value="1"/>
</dbReference>
<comment type="similarity">
    <text evidence="1">Belongs to the C/M/P thioester hydrolase family.</text>
</comment>
<dbReference type="Pfam" id="PF04775">
    <property type="entry name" value="Bile_Hydr_Trans"/>
    <property type="match status" value="1"/>
</dbReference>
<dbReference type="InterPro" id="IPR029058">
    <property type="entry name" value="AB_hydrolase_fold"/>
</dbReference>
<dbReference type="PANTHER" id="PTHR10824:SF4">
    <property type="entry name" value="ACYL-COENZYME A THIOESTERASE 1-LIKE"/>
    <property type="match status" value="1"/>
</dbReference>
<keyword evidence="6" id="KW-1185">Reference proteome</keyword>
<comment type="caution">
    <text evidence="5">The sequence shown here is derived from an EMBL/GenBank/DDBJ whole genome shotgun (WGS) entry which is preliminary data.</text>
</comment>
<feature type="domain" description="Acyl-CoA thioester hydrolase/bile acid-CoA amino acid N-acetyltransferase" evidence="3">
    <location>
        <begin position="82"/>
        <end position="159"/>
    </location>
</feature>
<protein>
    <recommendedName>
        <fullName evidence="7">Acyl-CoA thioester hydrolase</fullName>
    </recommendedName>
</protein>
<feature type="domain" description="BAAT/Acyl-CoA thioester hydrolase C-terminal" evidence="4">
    <location>
        <begin position="286"/>
        <end position="337"/>
    </location>
</feature>
<gene>
    <name evidence="5" type="ORF">EOD73_08255</name>
</gene>
<sequence>MVGRSVNGPVRCSFSAPFVHPSQGGVDRPQSLFRVRAFPQPDLPMNPVHRLALAIALLGIGASASAQRIAIDVPQPVLAGDPIALQLADLKPGQSVRLHAQRAVQTFTGQVALFESQAVFQADAKGRVDLSTAAPLPGSSYEGADVRGLLWSMKPGAGEVKGKPFGRVDFRLHAAEAAADAPPLAEASLSFRNALPEVVTRKVEAFPGAVFASLPGAAKRPTLILLGGSEGGSMIARDAAPWASRGYAVLALPYYSPPQWGPTGPMPPELPSLPAEFVNIPVDRLELARDWLAQQPEADASRIGVMGTSKGAEFVLLAGVKMPWIKAVAAIVPTDVVWEGWGPGPGPVGVRASFAWKGEPYAFVPYQDFSQEFAGLSTGQPVKIRRPHDKGRAAASPEVIAKARIPVERIAAPVLVAGGGDDQLWDSGGMAANIAATRQKAGLPTVALVFPEAGHFLGGTGTGPSTHYNDGPMKNGGTPAATARAQAATHAALLKFFADSLGR</sequence>
<dbReference type="SUPFAM" id="SSF53474">
    <property type="entry name" value="alpha/beta-Hydrolases"/>
    <property type="match status" value="1"/>
</dbReference>
<reference evidence="5 6" key="1">
    <citation type="submission" date="2019-01" db="EMBL/GenBank/DDBJ databases">
        <authorList>
            <person name="Chen W.-M."/>
        </authorList>
    </citation>
    <scope>NUCLEOTIDE SEQUENCE [LARGE SCALE GENOMIC DNA]</scope>
    <source>
        <strain evidence="5 6">CCP-18</strain>
    </source>
</reference>
<feature type="domain" description="BAAT/Acyl-CoA thioester hydrolase C-terminal" evidence="4">
    <location>
        <begin position="401"/>
        <end position="502"/>
    </location>
</feature>
<dbReference type="OrthoDB" id="8922993at2"/>
<dbReference type="PIRSF" id="PIRSF016521">
    <property type="entry name" value="Acyl-CoA_hydro"/>
    <property type="match status" value="1"/>
</dbReference>
<evidence type="ECO:0000313" key="5">
    <source>
        <dbReference type="EMBL" id="RVT86029.1"/>
    </source>
</evidence>
<evidence type="ECO:0000256" key="2">
    <source>
        <dbReference type="PIRSR" id="PIRSR016521-1"/>
    </source>
</evidence>
<dbReference type="AlphaFoldDB" id="A0A437LKT3"/>
<dbReference type="Pfam" id="PF08840">
    <property type="entry name" value="BAAT_C"/>
    <property type="match status" value="2"/>
</dbReference>
<dbReference type="Proteomes" id="UP000288587">
    <property type="component" value="Unassembled WGS sequence"/>
</dbReference>